<dbReference type="AlphaFoldDB" id="A0A918MZD1"/>
<proteinExistence type="predicted"/>
<reference evidence="2" key="1">
    <citation type="journal article" date="2014" name="Int. J. Syst. Evol. Microbiol.">
        <title>Complete genome sequence of Corynebacterium casei LMG S-19264T (=DSM 44701T), isolated from a smear-ripened cheese.</title>
        <authorList>
            <consortium name="US DOE Joint Genome Institute (JGI-PGF)"/>
            <person name="Walter F."/>
            <person name="Albersmeier A."/>
            <person name="Kalinowski J."/>
            <person name="Ruckert C."/>
        </authorList>
    </citation>
    <scope>NUCLEOTIDE SEQUENCE</scope>
    <source>
        <strain evidence="2">KCTC 22164</strain>
    </source>
</reference>
<keyword evidence="3" id="KW-1185">Reference proteome</keyword>
<evidence type="ECO:0000313" key="2">
    <source>
        <dbReference type="EMBL" id="GGW88595.1"/>
    </source>
</evidence>
<reference evidence="2" key="2">
    <citation type="submission" date="2020-09" db="EMBL/GenBank/DDBJ databases">
        <authorList>
            <person name="Sun Q."/>
            <person name="Kim S."/>
        </authorList>
    </citation>
    <scope>NUCLEOTIDE SEQUENCE</scope>
    <source>
        <strain evidence="2">KCTC 22164</strain>
    </source>
</reference>
<protein>
    <submittedName>
        <fullName evidence="2">Uncharacterized protein</fullName>
    </submittedName>
</protein>
<comment type="caution">
    <text evidence="2">The sequence shown here is derived from an EMBL/GenBank/DDBJ whole genome shotgun (WGS) entry which is preliminary data.</text>
</comment>
<dbReference type="EMBL" id="BMXP01000005">
    <property type="protein sequence ID" value="GGW88595.1"/>
    <property type="molecule type" value="Genomic_DNA"/>
</dbReference>
<feature type="coiled-coil region" evidence="1">
    <location>
        <begin position="60"/>
        <end position="94"/>
    </location>
</feature>
<evidence type="ECO:0000313" key="3">
    <source>
        <dbReference type="Proteomes" id="UP000631300"/>
    </source>
</evidence>
<evidence type="ECO:0000256" key="1">
    <source>
        <dbReference type="SAM" id="Coils"/>
    </source>
</evidence>
<name>A0A918MZD1_9ALTE</name>
<dbReference type="RefSeq" id="WP_189406641.1">
    <property type="nucleotide sequence ID" value="NZ_BMXP01000005.1"/>
</dbReference>
<gene>
    <name evidence="2" type="ORF">GCM10007391_23380</name>
</gene>
<dbReference type="Proteomes" id="UP000631300">
    <property type="component" value="Unassembled WGS sequence"/>
</dbReference>
<keyword evidence="1" id="KW-0175">Coiled coil</keyword>
<accession>A0A918MZD1</accession>
<sequence>MIGLQATLVSIAVGALATGYFYVQTLKLESQISEHEKALQYEAQLAQTYKDQVNEQKRVISTFEANQAATQQQLTQLTQQKDQADERTRLAQQEILTLRSKEKQWALQDPYGSGGRAASRLDYSMQRITGATDNDRYSKNYSRITRAGEN</sequence>
<organism evidence="2 3">
    <name type="scientific">Alteromonas halophila</name>
    <dbReference type="NCBI Taxonomy" id="516698"/>
    <lineage>
        <taxon>Bacteria</taxon>
        <taxon>Pseudomonadati</taxon>
        <taxon>Pseudomonadota</taxon>
        <taxon>Gammaproteobacteria</taxon>
        <taxon>Alteromonadales</taxon>
        <taxon>Alteromonadaceae</taxon>
        <taxon>Alteromonas/Salinimonas group</taxon>
        <taxon>Alteromonas</taxon>
    </lineage>
</organism>